<gene>
    <name evidence="2" type="ORF">L207DRAFT_589087</name>
</gene>
<name>A0A2J6R7K0_HYAVF</name>
<proteinExistence type="predicted"/>
<sequence>MSILLVPPPQLAEAKDFEIDDWTGIADVQARKRIQNRLSKRAQRKRLASTKVEQAKGSSSNTNPCSSSSTLTTGSTKSLIPTTAESGFYFPIPADHLLALIEFNIRRATHLNLSLLAPYAAKPVCDLPPLCPSLLNEKLPPALPPSLAPTDIQRQIKHPAWIDAIPLPQLRDNFILALGTFEYNDLCMALLRGGDDGGEHKGVMVWGDPWEVRGWEMTEGFARKWGFILRGCEEFVVASNQWRRKRGEKDLVVNFASMKITENTVGT</sequence>
<dbReference type="PANTHER" id="PTHR38116:SF1">
    <property type="entry name" value="BZIP DOMAIN-CONTAINING PROTEIN"/>
    <property type="match status" value="1"/>
</dbReference>
<dbReference type="Pfam" id="PF11905">
    <property type="entry name" value="DUF3425"/>
    <property type="match status" value="1"/>
</dbReference>
<accession>A0A2J6R7K0</accession>
<dbReference type="PANTHER" id="PTHR38116">
    <property type="entry name" value="CHROMOSOME 7, WHOLE GENOME SHOTGUN SEQUENCE"/>
    <property type="match status" value="1"/>
</dbReference>
<reference evidence="2 3" key="1">
    <citation type="submission" date="2016-04" db="EMBL/GenBank/DDBJ databases">
        <title>A degradative enzymes factory behind the ericoid mycorrhizal symbiosis.</title>
        <authorList>
            <consortium name="DOE Joint Genome Institute"/>
            <person name="Martino E."/>
            <person name="Morin E."/>
            <person name="Grelet G."/>
            <person name="Kuo A."/>
            <person name="Kohler A."/>
            <person name="Daghino S."/>
            <person name="Barry K."/>
            <person name="Choi C."/>
            <person name="Cichocki N."/>
            <person name="Clum A."/>
            <person name="Copeland A."/>
            <person name="Hainaut M."/>
            <person name="Haridas S."/>
            <person name="Labutti K."/>
            <person name="Lindquist E."/>
            <person name="Lipzen A."/>
            <person name="Khouja H.-R."/>
            <person name="Murat C."/>
            <person name="Ohm R."/>
            <person name="Olson A."/>
            <person name="Spatafora J."/>
            <person name="Veneault-Fourrey C."/>
            <person name="Henrissat B."/>
            <person name="Grigoriev I."/>
            <person name="Martin F."/>
            <person name="Perotto S."/>
        </authorList>
    </citation>
    <scope>NUCLEOTIDE SEQUENCE [LARGE SCALE GENOMIC DNA]</scope>
    <source>
        <strain evidence="2 3">F</strain>
    </source>
</reference>
<feature type="compositionally biased region" description="Basic residues" evidence="1">
    <location>
        <begin position="39"/>
        <end position="48"/>
    </location>
</feature>
<dbReference type="AlphaFoldDB" id="A0A2J6R7K0"/>
<feature type="region of interest" description="Disordered" evidence="1">
    <location>
        <begin position="39"/>
        <end position="77"/>
    </location>
</feature>
<protein>
    <recommendedName>
        <fullName evidence="4">BZIP domain-containing protein</fullName>
    </recommendedName>
</protein>
<evidence type="ECO:0000313" key="2">
    <source>
        <dbReference type="EMBL" id="PMD34495.1"/>
    </source>
</evidence>
<evidence type="ECO:0000256" key="1">
    <source>
        <dbReference type="SAM" id="MobiDB-lite"/>
    </source>
</evidence>
<evidence type="ECO:0008006" key="4">
    <source>
        <dbReference type="Google" id="ProtNLM"/>
    </source>
</evidence>
<dbReference type="InterPro" id="IPR021833">
    <property type="entry name" value="DUF3425"/>
</dbReference>
<feature type="compositionally biased region" description="Low complexity" evidence="1">
    <location>
        <begin position="58"/>
        <end position="77"/>
    </location>
</feature>
<keyword evidence="3" id="KW-1185">Reference proteome</keyword>
<evidence type="ECO:0000313" key="3">
    <source>
        <dbReference type="Proteomes" id="UP000235786"/>
    </source>
</evidence>
<dbReference type="Proteomes" id="UP000235786">
    <property type="component" value="Unassembled WGS sequence"/>
</dbReference>
<dbReference type="EMBL" id="KZ613954">
    <property type="protein sequence ID" value="PMD34495.1"/>
    <property type="molecule type" value="Genomic_DNA"/>
</dbReference>
<organism evidence="2 3">
    <name type="scientific">Hyaloscypha variabilis (strain UAMH 11265 / GT02V1 / F)</name>
    <name type="common">Meliniomyces variabilis</name>
    <dbReference type="NCBI Taxonomy" id="1149755"/>
    <lineage>
        <taxon>Eukaryota</taxon>
        <taxon>Fungi</taxon>
        <taxon>Dikarya</taxon>
        <taxon>Ascomycota</taxon>
        <taxon>Pezizomycotina</taxon>
        <taxon>Leotiomycetes</taxon>
        <taxon>Helotiales</taxon>
        <taxon>Hyaloscyphaceae</taxon>
        <taxon>Hyaloscypha</taxon>
        <taxon>Hyaloscypha variabilis</taxon>
    </lineage>
</organism>
<dbReference type="STRING" id="1149755.A0A2J6R7K0"/>
<dbReference type="OrthoDB" id="2245989at2759"/>